<evidence type="ECO:0000256" key="1">
    <source>
        <dbReference type="ARBA" id="ARBA00049556"/>
    </source>
</evidence>
<dbReference type="InterPro" id="IPR050136">
    <property type="entry name" value="FA_oxidation_alpha_subunit"/>
</dbReference>
<dbReference type="InterPro" id="IPR001753">
    <property type="entry name" value="Enoyl-CoA_hydra/iso"/>
</dbReference>
<dbReference type="InterPro" id="IPR029045">
    <property type="entry name" value="ClpP/crotonase-like_dom_sf"/>
</dbReference>
<dbReference type="Gene3D" id="3.90.226.10">
    <property type="entry name" value="2-enoyl-CoA Hydratase, Chain A, domain 1"/>
    <property type="match status" value="1"/>
</dbReference>
<dbReference type="Pfam" id="PF02737">
    <property type="entry name" value="3HCDH_N"/>
    <property type="match status" value="1"/>
</dbReference>
<dbReference type="GO" id="GO:0016509">
    <property type="term" value="F:long-chain (3S)-3-hydroxyacyl-CoA dehydrogenase (NAD+) activity"/>
    <property type="evidence" value="ECO:0007669"/>
    <property type="project" value="TreeGrafter"/>
</dbReference>
<evidence type="ECO:0000259" key="2">
    <source>
        <dbReference type="Pfam" id="PF02737"/>
    </source>
</evidence>
<accession>D6PDP0</accession>
<evidence type="ECO:0000313" key="3">
    <source>
        <dbReference type="EMBL" id="ADD93841.1"/>
    </source>
</evidence>
<comment type="catalytic activity">
    <reaction evidence="1">
        <text>a (3S)-3-hydroxyacyl-CoA + NAD(+) = a 3-oxoacyl-CoA + NADH + H(+)</text>
        <dbReference type="Rhea" id="RHEA:22432"/>
        <dbReference type="ChEBI" id="CHEBI:15378"/>
        <dbReference type="ChEBI" id="CHEBI:57318"/>
        <dbReference type="ChEBI" id="CHEBI:57540"/>
        <dbReference type="ChEBI" id="CHEBI:57945"/>
        <dbReference type="ChEBI" id="CHEBI:90726"/>
        <dbReference type="EC" id="1.1.1.35"/>
    </reaction>
</comment>
<protein>
    <recommendedName>
        <fullName evidence="2">3-hydroxyacyl-CoA dehydrogenase NAD binding domain-containing protein</fullName>
    </recommendedName>
</protein>
<dbReference type="InterPro" id="IPR036291">
    <property type="entry name" value="NAD(P)-bd_dom_sf"/>
</dbReference>
<name>D6PDP0_9BACT</name>
<dbReference type="SUPFAM" id="SSF52096">
    <property type="entry name" value="ClpP/crotonase"/>
    <property type="match status" value="1"/>
</dbReference>
<proteinExistence type="predicted"/>
<dbReference type="InterPro" id="IPR006176">
    <property type="entry name" value="3-OHacyl-CoA_DH_NAD-bd"/>
</dbReference>
<dbReference type="GO" id="GO:0070403">
    <property type="term" value="F:NAD+ binding"/>
    <property type="evidence" value="ECO:0007669"/>
    <property type="project" value="InterPro"/>
</dbReference>
<feature type="domain" description="3-hydroxyacyl-CoA dehydrogenase NAD binding" evidence="2">
    <location>
        <begin position="315"/>
        <end position="363"/>
    </location>
</feature>
<reference evidence="3" key="1">
    <citation type="journal article" date="2010" name="ISME J.">
        <title>Metagenome of the Mediterranean deep chlorophyll maximum studied by direct and fosmid library 454 pyrosequencing.</title>
        <authorList>
            <person name="Ghai R."/>
            <person name="Martin-Cuadrado A.B."/>
            <person name="Molto A.G."/>
            <person name="Heredia I.G."/>
            <person name="Cabrera R."/>
            <person name="Martin J."/>
            <person name="Verdu M."/>
            <person name="Deschamps P."/>
            <person name="Moreira D."/>
            <person name="Lopez-Garcia P."/>
            <person name="Mira A."/>
            <person name="Rodriguez-Valera F."/>
        </authorList>
    </citation>
    <scope>NUCLEOTIDE SEQUENCE</scope>
</reference>
<dbReference type="Pfam" id="PF00378">
    <property type="entry name" value="ECH_1"/>
    <property type="match status" value="1"/>
</dbReference>
<dbReference type="EMBL" id="GU943000">
    <property type="protein sequence ID" value="ADD93841.1"/>
    <property type="molecule type" value="Genomic_DNA"/>
</dbReference>
<dbReference type="PANTHER" id="PTHR43612:SF3">
    <property type="entry name" value="TRIFUNCTIONAL ENZYME SUBUNIT ALPHA, MITOCHONDRIAL"/>
    <property type="match status" value="1"/>
</dbReference>
<dbReference type="Gene3D" id="3.40.50.720">
    <property type="entry name" value="NAD(P)-binding Rossmann-like Domain"/>
    <property type="match status" value="1"/>
</dbReference>
<dbReference type="GO" id="GO:0006635">
    <property type="term" value="P:fatty acid beta-oxidation"/>
    <property type="evidence" value="ECO:0007669"/>
    <property type="project" value="TreeGrafter"/>
</dbReference>
<dbReference type="AlphaFoldDB" id="D6PDP0"/>
<organism evidence="3">
    <name type="scientific">uncultured marine bacterium MedDCM-OCT-S08-C116</name>
    <dbReference type="NCBI Taxonomy" id="743069"/>
    <lineage>
        <taxon>Bacteria</taxon>
        <taxon>environmental samples</taxon>
    </lineage>
</organism>
<dbReference type="PANTHER" id="PTHR43612">
    <property type="entry name" value="TRIFUNCTIONAL ENZYME SUBUNIT ALPHA"/>
    <property type="match status" value="1"/>
</dbReference>
<sequence length="364" mass="38996">MDNIMQTLNTEKDLMHWRANVDEDSIAWLRLQTDGKSVNVLTHAVMAELESLIGQLESSEGLTGVGLLSGKPGGFIYGADINEFETLKTADHVADHMRYVHSLFNRIEALPLPSCVGVDGIAVGGGLEIALVFDRLFVTSSLKTKLGFPEVNLGIMPGYGGTGRAYCRIGTKAVLDMMVSGRPLGSQDAIKTGLADEMVDNADDLEGAMREWILGCKREKPILTQLETTSNAKAIAAARDKYLKRVRADHTPAPAAIIDHVENFGHDKTAMSAGEINIFPNLLVGSASKNLRRVFSLTDAVRKSARGVSGIERLHVVGAGVMGGDIAAIGAMAGLDVTLADMNGAAIENAITRAAKLFERRLKK</sequence>
<dbReference type="GO" id="GO:0004300">
    <property type="term" value="F:enoyl-CoA hydratase activity"/>
    <property type="evidence" value="ECO:0007669"/>
    <property type="project" value="TreeGrafter"/>
</dbReference>
<dbReference type="CDD" id="cd06558">
    <property type="entry name" value="crotonase-like"/>
    <property type="match status" value="1"/>
</dbReference>
<dbReference type="SUPFAM" id="SSF51735">
    <property type="entry name" value="NAD(P)-binding Rossmann-fold domains"/>
    <property type="match status" value="1"/>
</dbReference>